<reference evidence="1 2" key="1">
    <citation type="journal article" date="2019" name="Environ. Microbiol.">
        <title>Species interactions and distinct microbial communities in high Arctic permafrost affected cryosols are associated with the CH4 and CO2 gas fluxes.</title>
        <authorList>
            <person name="Altshuler I."/>
            <person name="Hamel J."/>
            <person name="Turney S."/>
            <person name="Magnuson E."/>
            <person name="Levesque R."/>
            <person name="Greer C."/>
            <person name="Whyte L.G."/>
        </authorList>
    </citation>
    <scope>NUCLEOTIDE SEQUENCE [LARGE SCALE GENOMIC DNA]</scope>
    <source>
        <strain evidence="1 2">S9.2P</strain>
    </source>
</reference>
<name>A0A502HEB3_9BACT</name>
<comment type="caution">
    <text evidence="1">The sequence shown here is derived from an EMBL/GenBank/DDBJ whole genome shotgun (WGS) entry which is preliminary data.</text>
</comment>
<evidence type="ECO:0000313" key="2">
    <source>
        <dbReference type="Proteomes" id="UP000317646"/>
    </source>
</evidence>
<dbReference type="Proteomes" id="UP000317646">
    <property type="component" value="Unassembled WGS sequence"/>
</dbReference>
<evidence type="ECO:0000313" key="1">
    <source>
        <dbReference type="EMBL" id="TPG72012.1"/>
    </source>
</evidence>
<proteinExistence type="predicted"/>
<dbReference type="EMBL" id="RCYZ01000001">
    <property type="protein sequence ID" value="TPG72012.1"/>
    <property type="molecule type" value="Genomic_DNA"/>
</dbReference>
<sequence length="85" mass="9233">MGPSNQVDAVVRALEAALTSGALALVDEDGQPLTLAEAYDRPTWAHLRDAADGQVHVQALRAGRELLAPRYLELLGMTDFFNADW</sequence>
<accession>A0A502HEB3</accession>
<gene>
    <name evidence="1" type="ORF">EAH73_01840</name>
</gene>
<dbReference type="AlphaFoldDB" id="A0A502HEB3"/>
<protein>
    <submittedName>
        <fullName evidence="1">Uncharacterized protein</fullName>
    </submittedName>
</protein>
<keyword evidence="2" id="KW-1185">Reference proteome</keyword>
<organism evidence="1 2">
    <name type="scientific">Hymenobacter nivis</name>
    <dbReference type="NCBI Taxonomy" id="1850093"/>
    <lineage>
        <taxon>Bacteria</taxon>
        <taxon>Pseudomonadati</taxon>
        <taxon>Bacteroidota</taxon>
        <taxon>Cytophagia</taxon>
        <taxon>Cytophagales</taxon>
        <taxon>Hymenobacteraceae</taxon>
        <taxon>Hymenobacter</taxon>
    </lineage>
</organism>
<dbReference type="RefSeq" id="WP_140464650.1">
    <property type="nucleotide sequence ID" value="NZ_RCYZ01000001.1"/>
</dbReference>